<dbReference type="RefSeq" id="WP_344294013.1">
    <property type="nucleotide sequence ID" value="NZ_BAAANJ010000002.1"/>
</dbReference>
<dbReference type="InterPro" id="IPR043777">
    <property type="entry name" value="DUF5719"/>
</dbReference>
<sequence>MTDRFTLARTAVRVGARGLAVLAAAGIAAAAVAAAALVPWPDHRAEAPSIVVQPAETGQVRVCPGPLLSIGEDPAAATTATSVGATSVISGALPADATITETPLAAPDNARADADGAPLALTTEPGAVDAGMLAGAQSQTVTRESLSGFAAASCTEAVAESWLVGGATDVGRTGIVMLANPTAVAATVDVRVIGETGPIDAPSALGIIVPPASQRVLSLAGLAPNVVSPVVHVTSTGGAIAASLEHSVIEGLTPAGVELVGPTAMPAPMQVIPGFVVPTAGGIAPADDHAEGDDFPAVRLLATGEEPAQVSIGIVAEAGGGGSTVDVTLEPGLVTDVPLGELDAGTYTLSLEGDGPFIAAARATTGAPEQQTDPDGADPEASVDLAWTTATMPLVDTAIVAVPRGPSPVLHLANPGGDQVEVRYTLDGEERSLTIAGGDAASADLDDQSVVELAGVAGVHATVTFSGDQALASFAVHPPGPLDSPIRVYPR</sequence>
<accession>A0ABN2LYY6</accession>
<evidence type="ECO:0000313" key="1">
    <source>
        <dbReference type="EMBL" id="GAA1803708.1"/>
    </source>
</evidence>
<dbReference type="Proteomes" id="UP001500002">
    <property type="component" value="Unassembled WGS sequence"/>
</dbReference>
<proteinExistence type="predicted"/>
<dbReference type="EMBL" id="BAAANJ010000002">
    <property type="protein sequence ID" value="GAA1803708.1"/>
    <property type="molecule type" value="Genomic_DNA"/>
</dbReference>
<comment type="caution">
    <text evidence="1">The sequence shown here is derived from an EMBL/GenBank/DDBJ whole genome shotgun (WGS) entry which is preliminary data.</text>
</comment>
<reference evidence="1 2" key="1">
    <citation type="journal article" date="2019" name="Int. J. Syst. Evol. Microbiol.">
        <title>The Global Catalogue of Microorganisms (GCM) 10K type strain sequencing project: providing services to taxonomists for standard genome sequencing and annotation.</title>
        <authorList>
            <consortium name="The Broad Institute Genomics Platform"/>
            <consortium name="The Broad Institute Genome Sequencing Center for Infectious Disease"/>
            <person name="Wu L."/>
            <person name="Ma J."/>
        </authorList>
    </citation>
    <scope>NUCLEOTIDE SEQUENCE [LARGE SCALE GENOMIC DNA]</scope>
    <source>
        <strain evidence="1 2">JCM 14322</strain>
    </source>
</reference>
<name>A0ABN2LYY6_9MICO</name>
<organism evidence="1 2">
    <name type="scientific">Agromyces neolithicus</name>
    <dbReference type="NCBI Taxonomy" id="269420"/>
    <lineage>
        <taxon>Bacteria</taxon>
        <taxon>Bacillati</taxon>
        <taxon>Actinomycetota</taxon>
        <taxon>Actinomycetes</taxon>
        <taxon>Micrococcales</taxon>
        <taxon>Microbacteriaceae</taxon>
        <taxon>Agromyces</taxon>
    </lineage>
</organism>
<dbReference type="Pfam" id="PF18986">
    <property type="entry name" value="DUF5719"/>
    <property type="match status" value="1"/>
</dbReference>
<evidence type="ECO:0008006" key="3">
    <source>
        <dbReference type="Google" id="ProtNLM"/>
    </source>
</evidence>
<keyword evidence="2" id="KW-1185">Reference proteome</keyword>
<protein>
    <recommendedName>
        <fullName evidence="3">Large extracellular alpha-helical protein</fullName>
    </recommendedName>
</protein>
<gene>
    <name evidence="1" type="ORF">GCM10009749_09880</name>
</gene>
<evidence type="ECO:0000313" key="2">
    <source>
        <dbReference type="Proteomes" id="UP001500002"/>
    </source>
</evidence>